<gene>
    <name evidence="1" type="ORF">AAFH96_06480</name>
</gene>
<name>A0ABV5CL91_9ACTN</name>
<reference evidence="1 2" key="1">
    <citation type="submission" date="2024-04" db="EMBL/GenBank/DDBJ databases">
        <title>Polymorphospora sp. isolated from Baiyangdian Lake in Xiong'an New Area.</title>
        <authorList>
            <person name="Zhang X."/>
            <person name="Liu J."/>
        </authorList>
    </citation>
    <scope>NUCLEOTIDE SEQUENCE [LARGE SCALE GENOMIC DNA]</scope>
    <source>
        <strain evidence="1 2">2-325</strain>
    </source>
</reference>
<dbReference type="RefSeq" id="WP_375733458.1">
    <property type="nucleotide sequence ID" value="NZ_JBCGDC010000012.1"/>
</dbReference>
<protein>
    <submittedName>
        <fullName evidence="1">Uncharacterized protein</fullName>
    </submittedName>
</protein>
<dbReference type="EMBL" id="JBCGDC010000012">
    <property type="protein sequence ID" value="MFB6392754.1"/>
    <property type="molecule type" value="Genomic_DNA"/>
</dbReference>
<evidence type="ECO:0000313" key="2">
    <source>
        <dbReference type="Proteomes" id="UP001582793"/>
    </source>
</evidence>
<accession>A0ABV5CL91</accession>
<organism evidence="1 2">
    <name type="scientific">Polymorphospora lycopeni</name>
    <dbReference type="NCBI Taxonomy" id="3140240"/>
    <lineage>
        <taxon>Bacteria</taxon>
        <taxon>Bacillati</taxon>
        <taxon>Actinomycetota</taxon>
        <taxon>Actinomycetes</taxon>
        <taxon>Micromonosporales</taxon>
        <taxon>Micromonosporaceae</taxon>
        <taxon>Polymorphospora</taxon>
    </lineage>
</organism>
<proteinExistence type="predicted"/>
<dbReference type="Proteomes" id="UP001582793">
    <property type="component" value="Unassembled WGS sequence"/>
</dbReference>
<keyword evidence="2" id="KW-1185">Reference proteome</keyword>
<comment type="caution">
    <text evidence="1">The sequence shown here is derived from an EMBL/GenBank/DDBJ whole genome shotgun (WGS) entry which is preliminary data.</text>
</comment>
<sequence>MISAFEEAYLNNIIDGYGARLEWARTGDTTCPSKLDDVAKRELVPRFASVVADLVERELIELTEPTFDRWDGTEPLPGERLHDALRDPASWVDAPDGRRRMVVVTYTETWDRLARSE</sequence>
<evidence type="ECO:0000313" key="1">
    <source>
        <dbReference type="EMBL" id="MFB6392754.1"/>
    </source>
</evidence>